<dbReference type="AlphaFoldDB" id="A0A8X6IQ71"/>
<keyword evidence="2" id="KW-1185">Reference proteome</keyword>
<sequence>DGRTCRISFLTPIFHIFSDLIVKIPSSSSIFPTGLPSEDRSANQHIRDLERQVAVSEGKLQESQRCFESVISSQSSHI</sequence>
<evidence type="ECO:0000313" key="1">
    <source>
        <dbReference type="EMBL" id="GFR09015.1"/>
    </source>
</evidence>
<feature type="non-terminal residue" evidence="1">
    <location>
        <position position="1"/>
    </location>
</feature>
<reference evidence="1" key="1">
    <citation type="submission" date="2020-07" db="EMBL/GenBank/DDBJ databases">
        <title>Multicomponent nature underlies the extraordinary mechanical properties of spider dragline silk.</title>
        <authorList>
            <person name="Kono N."/>
            <person name="Nakamura H."/>
            <person name="Mori M."/>
            <person name="Yoshida Y."/>
            <person name="Ohtoshi R."/>
            <person name="Malay A.D."/>
            <person name="Moran D.A.P."/>
            <person name="Tomita M."/>
            <person name="Numata K."/>
            <person name="Arakawa K."/>
        </authorList>
    </citation>
    <scope>NUCLEOTIDE SEQUENCE</scope>
</reference>
<dbReference type="EMBL" id="BMAO01026360">
    <property type="protein sequence ID" value="GFR09015.1"/>
    <property type="molecule type" value="Genomic_DNA"/>
</dbReference>
<gene>
    <name evidence="1" type="ORF">TNCT_18371</name>
</gene>
<comment type="caution">
    <text evidence="1">The sequence shown here is derived from an EMBL/GenBank/DDBJ whole genome shotgun (WGS) entry which is preliminary data.</text>
</comment>
<name>A0A8X6IQ71_TRICU</name>
<dbReference type="Proteomes" id="UP000887116">
    <property type="component" value="Unassembled WGS sequence"/>
</dbReference>
<evidence type="ECO:0000313" key="2">
    <source>
        <dbReference type="Proteomes" id="UP000887116"/>
    </source>
</evidence>
<accession>A0A8X6IQ71</accession>
<protein>
    <submittedName>
        <fullName evidence="1">Uncharacterized protein</fullName>
    </submittedName>
</protein>
<organism evidence="1 2">
    <name type="scientific">Trichonephila clavata</name>
    <name type="common">Joro spider</name>
    <name type="synonym">Nephila clavata</name>
    <dbReference type="NCBI Taxonomy" id="2740835"/>
    <lineage>
        <taxon>Eukaryota</taxon>
        <taxon>Metazoa</taxon>
        <taxon>Ecdysozoa</taxon>
        <taxon>Arthropoda</taxon>
        <taxon>Chelicerata</taxon>
        <taxon>Arachnida</taxon>
        <taxon>Araneae</taxon>
        <taxon>Araneomorphae</taxon>
        <taxon>Entelegynae</taxon>
        <taxon>Araneoidea</taxon>
        <taxon>Nephilidae</taxon>
        <taxon>Trichonephila</taxon>
    </lineage>
</organism>
<proteinExistence type="predicted"/>